<reference evidence="1 2" key="1">
    <citation type="journal article" date="2017" name="Genome Announc.">
        <title>Draft Genome Sequence of Romboutsia maritimum sp. nov. Strain CCRI-22766(T), Isolated from Coastal Estuarine Mud.</title>
        <authorList>
            <person name="Maheux A.F."/>
            <person name="Boudreau D.K."/>
            <person name="Berube E."/>
            <person name="Boissinot M."/>
            <person name="Raymond F."/>
            <person name="Brodeur S."/>
            <person name="Corbeil J."/>
            <person name="Brightwell G."/>
            <person name="Broda D."/>
            <person name="Omar R.F."/>
            <person name="Bergeron M.G."/>
        </authorList>
    </citation>
    <scope>NUCLEOTIDE SEQUENCE [LARGE SCALE GENOMIC DNA]</scope>
    <source>
        <strain evidence="1 2">CCRI-22766</strain>
    </source>
</reference>
<sequence length="125" mass="14304">MKYNKLEEWELLKDYEKSRLSNMISAFTPFEDYKKYKNIIENEIVGLNASNGIKITGQSKHFIERVFGTSKDTKTGRPREGVVKNALLYGTVRLRKSDPNSIKFITDDCMVTINPITGVLIQTNP</sequence>
<organism evidence="1 2">
    <name type="scientific">Romboutsia maritimum</name>
    <dbReference type="NCBI Taxonomy" id="2020948"/>
    <lineage>
        <taxon>Bacteria</taxon>
        <taxon>Bacillati</taxon>
        <taxon>Bacillota</taxon>
        <taxon>Clostridia</taxon>
        <taxon>Peptostreptococcales</taxon>
        <taxon>Peptostreptococcaceae</taxon>
        <taxon>Romboutsia</taxon>
    </lineage>
</organism>
<evidence type="ECO:0000313" key="1">
    <source>
        <dbReference type="EMBL" id="RDY23757.1"/>
    </source>
</evidence>
<dbReference type="AlphaFoldDB" id="A0A371ITE2"/>
<dbReference type="OrthoDB" id="9765386at2"/>
<evidence type="ECO:0000313" key="2">
    <source>
        <dbReference type="Proteomes" id="UP000243494"/>
    </source>
</evidence>
<accession>A0A371ITE2</accession>
<proteinExistence type="predicted"/>
<dbReference type="RefSeq" id="WP_095404457.1">
    <property type="nucleotide sequence ID" value="NZ_NOJZ02000008.1"/>
</dbReference>
<dbReference type="Proteomes" id="UP000243494">
    <property type="component" value="Unassembled WGS sequence"/>
</dbReference>
<gene>
    <name evidence="1" type="ORF">CHF27_006440</name>
</gene>
<comment type="caution">
    <text evidence="1">The sequence shown here is derived from an EMBL/GenBank/DDBJ whole genome shotgun (WGS) entry which is preliminary data.</text>
</comment>
<name>A0A371ITE2_9FIRM</name>
<keyword evidence="2" id="KW-1185">Reference proteome</keyword>
<protein>
    <submittedName>
        <fullName evidence="1">Uncharacterized protein</fullName>
    </submittedName>
</protein>
<dbReference type="EMBL" id="NOJZ02000008">
    <property type="protein sequence ID" value="RDY23757.1"/>
    <property type="molecule type" value="Genomic_DNA"/>
</dbReference>